<dbReference type="Pfam" id="PF05699">
    <property type="entry name" value="Dimer_Tnp_hAT"/>
    <property type="match status" value="1"/>
</dbReference>
<dbReference type="InParanoid" id="A0A1X7V7S8"/>
<sequence>DSGTDIKGVSSSSGDTIFKKHLESAGNYAIYTSPEIQNQILNILGLDPQRIRDAIQTKVISSLSYSLVADEVTDCSNKEQLCQVLRYVETSFCQIREDLVTFLKCDNEITAEALSYMMFKFFSDHVDPSNLRGQAYDGASNMSGKTKGALLCICLEYPMALYTNSASHCLNFAVVAFFEEKSVHNMTVASFEEKSVHNMTVVYRLSTFFCSQKKLQEAIQNTQPDSNVQMLKYLYANTLLQAITSTEYIAALVITQECIQCLYSLTTTLQMGAKDMVHAMAEVNSLTSSLEQVRSNIDTYLSKWFNAISDMCDSVRTPSVPQMCSPQHHRSHTPASKPFEFYKHDQTKFLTRFSESQTTALQGLYLISSVLVTKDLYSRKGNTWLKLFANESLLNITSDIQLYPNIKVLVTILCNLPVTSCTDKTSFSGLKGTKSSLRSTMTKERLSSLALLHIHRDIPVNIKAVIDKFETRHRRCLQL</sequence>
<dbReference type="InterPro" id="IPR008906">
    <property type="entry name" value="HATC_C_dom"/>
</dbReference>
<protein>
    <recommendedName>
        <fullName evidence="4">HAT C-terminal dimerisation domain-containing protein</fullName>
    </recommendedName>
</protein>
<dbReference type="GO" id="GO:0046983">
    <property type="term" value="F:protein dimerization activity"/>
    <property type="evidence" value="ECO:0007669"/>
    <property type="project" value="InterPro"/>
</dbReference>
<evidence type="ECO:0000259" key="1">
    <source>
        <dbReference type="Pfam" id="PF05699"/>
    </source>
</evidence>
<dbReference type="InterPro" id="IPR012337">
    <property type="entry name" value="RNaseH-like_sf"/>
</dbReference>
<dbReference type="OrthoDB" id="10029684at2759"/>
<evidence type="ECO:0000313" key="3">
    <source>
        <dbReference type="EnsemblMetazoa" id="Aqu2.1.35864_001"/>
    </source>
</evidence>
<dbReference type="eggNOG" id="ENOG502QU3U">
    <property type="taxonomic scope" value="Eukaryota"/>
</dbReference>
<reference evidence="3" key="1">
    <citation type="submission" date="2017-05" db="UniProtKB">
        <authorList>
            <consortium name="EnsemblMetazoa"/>
        </authorList>
    </citation>
    <scope>IDENTIFICATION</scope>
</reference>
<dbReference type="PANTHER" id="PTHR46289:SF17">
    <property type="entry name" value="HAT C-TERMINAL DIMERISATION DOMAIN-CONTAINING PROTEIN"/>
    <property type="match status" value="1"/>
</dbReference>
<name>A0A1X7V7S8_AMPQE</name>
<dbReference type="InterPro" id="IPR025398">
    <property type="entry name" value="DUF4371"/>
</dbReference>
<dbReference type="InterPro" id="IPR052958">
    <property type="entry name" value="IFN-induced_PKR_regulator"/>
</dbReference>
<dbReference type="SUPFAM" id="SSF53098">
    <property type="entry name" value="Ribonuclease H-like"/>
    <property type="match status" value="1"/>
</dbReference>
<feature type="domain" description="DUF4371" evidence="2">
    <location>
        <begin position="17"/>
        <end position="147"/>
    </location>
</feature>
<dbReference type="EnsemblMetazoa" id="Aqu2.1.35864_001">
    <property type="protein sequence ID" value="Aqu2.1.35864_001"/>
    <property type="gene ID" value="Aqu2.1.35864"/>
</dbReference>
<dbReference type="OMA" id="EKSVHNM"/>
<evidence type="ECO:0000259" key="2">
    <source>
        <dbReference type="Pfam" id="PF14291"/>
    </source>
</evidence>
<accession>A0A1X7V7S8</accession>
<dbReference type="Pfam" id="PF14291">
    <property type="entry name" value="DUF4371"/>
    <property type="match status" value="1"/>
</dbReference>
<dbReference type="PANTHER" id="PTHR46289">
    <property type="entry name" value="52 KDA REPRESSOR OF THE INHIBITOR OF THE PROTEIN KINASE-LIKE PROTEIN-RELATED"/>
    <property type="match status" value="1"/>
</dbReference>
<dbReference type="AlphaFoldDB" id="A0A1X7V7S8"/>
<proteinExistence type="predicted"/>
<evidence type="ECO:0008006" key="4">
    <source>
        <dbReference type="Google" id="ProtNLM"/>
    </source>
</evidence>
<organism evidence="3">
    <name type="scientific">Amphimedon queenslandica</name>
    <name type="common">Sponge</name>
    <dbReference type="NCBI Taxonomy" id="400682"/>
    <lineage>
        <taxon>Eukaryota</taxon>
        <taxon>Metazoa</taxon>
        <taxon>Porifera</taxon>
        <taxon>Demospongiae</taxon>
        <taxon>Heteroscleromorpha</taxon>
        <taxon>Haplosclerida</taxon>
        <taxon>Niphatidae</taxon>
        <taxon>Amphimedon</taxon>
    </lineage>
</organism>
<feature type="domain" description="HAT C-terminal dimerisation" evidence="1">
    <location>
        <begin position="401"/>
        <end position="457"/>
    </location>
</feature>